<dbReference type="AlphaFoldDB" id="A0AAV3A6W8"/>
<accession>A0AAV3A6W8</accession>
<proteinExistence type="predicted"/>
<keyword evidence="2" id="KW-1185">Reference proteome</keyword>
<protein>
    <submittedName>
        <fullName evidence="1">Uncharacterized protein</fullName>
    </submittedName>
</protein>
<organism evidence="1 2">
    <name type="scientific">Pyxicephalus adspersus</name>
    <name type="common">African bullfrog</name>
    <dbReference type="NCBI Taxonomy" id="30357"/>
    <lineage>
        <taxon>Eukaryota</taxon>
        <taxon>Metazoa</taxon>
        <taxon>Chordata</taxon>
        <taxon>Craniata</taxon>
        <taxon>Vertebrata</taxon>
        <taxon>Euteleostomi</taxon>
        <taxon>Amphibia</taxon>
        <taxon>Batrachia</taxon>
        <taxon>Anura</taxon>
        <taxon>Neobatrachia</taxon>
        <taxon>Ranoidea</taxon>
        <taxon>Pyxicephalidae</taxon>
        <taxon>Pyxicephalinae</taxon>
        <taxon>Pyxicephalus</taxon>
    </lineage>
</organism>
<gene>
    <name evidence="1" type="ORF">GDO54_013856</name>
</gene>
<dbReference type="Proteomes" id="UP001181693">
    <property type="component" value="Unassembled WGS sequence"/>
</dbReference>
<evidence type="ECO:0000313" key="1">
    <source>
        <dbReference type="EMBL" id="DBA22864.1"/>
    </source>
</evidence>
<reference evidence="1" key="1">
    <citation type="thesis" date="2020" institute="ProQuest LLC" country="789 East Eisenhower Parkway, Ann Arbor, MI, USA">
        <title>Comparative Genomics and Chromosome Evolution.</title>
        <authorList>
            <person name="Mudd A.B."/>
        </authorList>
    </citation>
    <scope>NUCLEOTIDE SEQUENCE</scope>
    <source>
        <strain evidence="1">1538</strain>
        <tissue evidence="1">Blood</tissue>
    </source>
</reference>
<evidence type="ECO:0000313" key="2">
    <source>
        <dbReference type="Proteomes" id="UP001181693"/>
    </source>
</evidence>
<comment type="caution">
    <text evidence="1">The sequence shown here is derived from an EMBL/GenBank/DDBJ whole genome shotgun (WGS) entry which is preliminary data.</text>
</comment>
<dbReference type="EMBL" id="DYDO01000006">
    <property type="protein sequence ID" value="DBA22864.1"/>
    <property type="molecule type" value="Genomic_DNA"/>
</dbReference>
<sequence>MLWLTHTLIWNAPRKAIKKLLIVDLNFSSYIKIKSIMSSLIPVEKILYTSCHSTSPQDVMRPSKVHRLQKICFTPLHLNKNKT</sequence>
<name>A0AAV3A6W8_PYXAD</name>